<dbReference type="SUPFAM" id="SSF103473">
    <property type="entry name" value="MFS general substrate transporter"/>
    <property type="match status" value="1"/>
</dbReference>
<evidence type="ECO:0000313" key="10">
    <source>
        <dbReference type="EMBL" id="USP79041.1"/>
    </source>
</evidence>
<keyword evidence="3" id="KW-0813">Transport</keyword>
<dbReference type="EMBL" id="CP089277">
    <property type="protein sequence ID" value="USP79041.1"/>
    <property type="molecule type" value="Genomic_DNA"/>
</dbReference>
<dbReference type="Gene3D" id="1.20.1280.50">
    <property type="match status" value="1"/>
</dbReference>
<dbReference type="Pfam" id="PF06963">
    <property type="entry name" value="FPN1"/>
    <property type="match status" value="1"/>
</dbReference>
<dbReference type="PROSITE" id="PS50181">
    <property type="entry name" value="FBOX"/>
    <property type="match status" value="1"/>
</dbReference>
<evidence type="ECO:0000259" key="9">
    <source>
        <dbReference type="PROSITE" id="PS50181"/>
    </source>
</evidence>
<evidence type="ECO:0000313" key="11">
    <source>
        <dbReference type="Proteomes" id="UP001056012"/>
    </source>
</evidence>
<dbReference type="CDD" id="cd22139">
    <property type="entry name" value="F-box_unchar"/>
    <property type="match status" value="1"/>
</dbReference>
<dbReference type="OrthoDB" id="3219396at2759"/>
<gene>
    <name evidence="10" type="ORF">yc1106_06315</name>
</gene>
<dbReference type="Pfam" id="PF12937">
    <property type="entry name" value="F-box-like"/>
    <property type="match status" value="1"/>
</dbReference>
<evidence type="ECO:0000256" key="4">
    <source>
        <dbReference type="ARBA" id="ARBA00022692"/>
    </source>
</evidence>
<feature type="domain" description="F-box" evidence="9">
    <location>
        <begin position="1"/>
        <end position="44"/>
    </location>
</feature>
<feature type="transmembrane region" description="Helical" evidence="8">
    <location>
        <begin position="1491"/>
        <end position="1511"/>
    </location>
</feature>
<feature type="transmembrane region" description="Helical" evidence="8">
    <location>
        <begin position="1165"/>
        <end position="1184"/>
    </location>
</feature>
<keyword evidence="6 8" id="KW-0472">Membrane</keyword>
<comment type="subcellular location">
    <subcellularLocation>
        <location evidence="1">Membrane</location>
        <topology evidence="1">Multi-pass membrane protein</topology>
    </subcellularLocation>
</comment>
<feature type="region of interest" description="Disordered" evidence="7">
    <location>
        <begin position="662"/>
        <end position="682"/>
    </location>
</feature>
<dbReference type="SMART" id="SM00256">
    <property type="entry name" value="FBOX"/>
    <property type="match status" value="1"/>
</dbReference>
<dbReference type="SUPFAM" id="SSF52540">
    <property type="entry name" value="P-loop containing nucleoside triphosphate hydrolases"/>
    <property type="match status" value="1"/>
</dbReference>
<dbReference type="InterPro" id="IPR027417">
    <property type="entry name" value="P-loop_NTPase"/>
</dbReference>
<protein>
    <recommendedName>
        <fullName evidence="9">F-box domain-containing protein</fullName>
    </recommendedName>
</protein>
<evidence type="ECO:0000256" key="8">
    <source>
        <dbReference type="SAM" id="Phobius"/>
    </source>
</evidence>
<dbReference type="Gene3D" id="1.20.1250.20">
    <property type="entry name" value="MFS general substrate transporter like domains"/>
    <property type="match status" value="1"/>
</dbReference>
<keyword evidence="5 8" id="KW-1133">Transmembrane helix</keyword>
<dbReference type="InterPro" id="IPR036047">
    <property type="entry name" value="F-box-like_dom_sf"/>
</dbReference>
<dbReference type="GO" id="GO:0016020">
    <property type="term" value="C:membrane"/>
    <property type="evidence" value="ECO:0007669"/>
    <property type="project" value="UniProtKB-SubCell"/>
</dbReference>
<keyword evidence="11" id="KW-1185">Reference proteome</keyword>
<evidence type="ECO:0000256" key="6">
    <source>
        <dbReference type="ARBA" id="ARBA00023136"/>
    </source>
</evidence>
<feature type="region of interest" description="Disordered" evidence="7">
    <location>
        <begin position="1272"/>
        <end position="1303"/>
    </location>
</feature>
<dbReference type="VEuPathDB" id="FungiDB:yc1106_06315"/>
<feature type="transmembrane region" description="Helical" evidence="8">
    <location>
        <begin position="1366"/>
        <end position="1385"/>
    </location>
</feature>
<dbReference type="PANTHER" id="PTHR36168:SF4">
    <property type="entry name" value="ORC1-LIKE AAA ATPASE DOMAIN-CONTAINING PROTEIN"/>
    <property type="match status" value="1"/>
</dbReference>
<feature type="compositionally biased region" description="Polar residues" evidence="7">
    <location>
        <begin position="1273"/>
        <end position="1294"/>
    </location>
</feature>
<dbReference type="Gene3D" id="3.40.50.300">
    <property type="entry name" value="P-loop containing nucleotide triphosphate hydrolases"/>
    <property type="match status" value="1"/>
</dbReference>
<dbReference type="InterPro" id="IPR009716">
    <property type="entry name" value="Ferroportin-1"/>
</dbReference>
<feature type="transmembrane region" description="Helical" evidence="8">
    <location>
        <begin position="1324"/>
        <end position="1346"/>
    </location>
</feature>
<feature type="transmembrane region" description="Helical" evidence="8">
    <location>
        <begin position="694"/>
        <end position="713"/>
    </location>
</feature>
<accession>A0A9Q9DV41</accession>
<dbReference type="InterPro" id="IPR036259">
    <property type="entry name" value="MFS_trans_sf"/>
</dbReference>
<evidence type="ECO:0000256" key="3">
    <source>
        <dbReference type="ARBA" id="ARBA00022448"/>
    </source>
</evidence>
<dbReference type="PANTHER" id="PTHR36168">
    <property type="entry name" value="CHROMOSOME 1, WHOLE GENOME SHOTGUN SEQUENCE"/>
    <property type="match status" value="1"/>
</dbReference>
<feature type="compositionally biased region" description="Polar residues" evidence="7">
    <location>
        <begin position="83"/>
        <end position="97"/>
    </location>
</feature>
<evidence type="ECO:0000256" key="5">
    <source>
        <dbReference type="ARBA" id="ARBA00022989"/>
    </source>
</evidence>
<comment type="similarity">
    <text evidence="2">Belongs to the ferroportin (FP) (TC 2.A.100) family. SLC40A subfamily.</text>
</comment>
<name>A0A9Q9DV41_CURCL</name>
<dbReference type="Pfam" id="PF24913">
    <property type="entry name" value="WHD_AAA_fung"/>
    <property type="match status" value="1"/>
</dbReference>
<dbReference type="Proteomes" id="UP001056012">
    <property type="component" value="Chromosome 4"/>
</dbReference>
<feature type="region of interest" description="Disordered" evidence="7">
    <location>
        <begin position="83"/>
        <end position="104"/>
    </location>
</feature>
<evidence type="ECO:0000256" key="1">
    <source>
        <dbReference type="ARBA" id="ARBA00004141"/>
    </source>
</evidence>
<evidence type="ECO:0000256" key="2">
    <source>
        <dbReference type="ARBA" id="ARBA00006279"/>
    </source>
</evidence>
<feature type="transmembrane region" description="Helical" evidence="8">
    <location>
        <begin position="1397"/>
        <end position="1416"/>
    </location>
</feature>
<feature type="compositionally biased region" description="Basic and acidic residues" evidence="7">
    <location>
        <begin position="665"/>
        <end position="682"/>
    </location>
</feature>
<organism evidence="10 11">
    <name type="scientific">Curvularia clavata</name>
    <dbReference type="NCBI Taxonomy" id="95742"/>
    <lineage>
        <taxon>Eukaryota</taxon>
        <taxon>Fungi</taxon>
        <taxon>Dikarya</taxon>
        <taxon>Ascomycota</taxon>
        <taxon>Pezizomycotina</taxon>
        <taxon>Dothideomycetes</taxon>
        <taxon>Pleosporomycetidae</taxon>
        <taxon>Pleosporales</taxon>
        <taxon>Pleosporineae</taxon>
        <taxon>Pleosporaceae</taxon>
        <taxon>Curvularia</taxon>
    </lineage>
</organism>
<dbReference type="GO" id="GO:0005381">
    <property type="term" value="F:iron ion transmembrane transporter activity"/>
    <property type="evidence" value="ECO:0007669"/>
    <property type="project" value="InterPro"/>
</dbReference>
<sequence length="1555" mass="173967">MERLPDELVLQIISYLEPFEIANLQLVSRHFLSLCRDNSLWKSLCFSHSASERRRRRLELSADIDPRLAELIRAADTLSNAFNTSPHTVNDSSAEAQHQNDRERRRQALIANWDPSYPDEKVNWYQDFIQRHAEQNISWFQDAGDGPQGEGHIRRDATGAGILFDSDGLADKLVAPLDDGSIWIWDAAANSDRQGKVIAKSDIGLLPAKDSDLDYDTRIAQSQAMMTETGAVECVSIDSKTNKGFFAVQNILNEVDLNTLKVVSRTPYPFPITALSEAHHRTPLTVGTNWTLHLHDTRKPPQAASLVRCELIAGATDTSFSRLETGDFGGHVSLSQPGALSILHLPTAREWDGNGDIWVGGRFTSMLNFDRRYFPRLRGTVHSGARLSCLTAIPYPFVPQELRLGRTYPLASSLREVKSLPGHTLIAAGEYKGKGSLELYGLSSEPSLSINSSDSRTTSNRKAYYQNRQTASSSKLLSVAPHGTRLVFSDGDGNVKWVERDGSTPVRHFNINDFQRSPYEPAQHAQLVSAQPDTEAGWGDIVQKILPTMNPSLLSRPSVSSDAMLGLDNLVIWTGDGKLGMLGFGHDPPFERDVFEDALEEQGVDAGEKVREREYSAEMRRALEHQARELRWLRGRGWLVLPLGGHPTRFRSVPFLLQSSANNARNDKSSNHEAHNETKEERSKFARSVLEGSTVALISLFGLGLGGYAYSMFYKRTVGKKIENAFATGYSSQERVALGRVAYGTEPDKIREIVEREYWVPRVEQQDIDNIVNGKARGRYYLIIGERGTGKRALLLEAMRKVNGDGIAMLEAHNDLEVFRTRLGKAIDYEFHEDYIGGLFSIRGPRDSSPLLDIERALNQLEKVALSMRKRRGKPLLMIINNIHLFKDDGPGKHLMEILQQRAEIWAGNELVTTVFTSDEFWTLERLTPHATNMSVMSIRDVRKDVVTKALKQYRARYHNEDTPQSILDEVFAKVGGRLIFLNQVAKSQEMLETCRQINRREKSWFLNNCWILGDSMDDDVEEQQKYCAAAIVLARALVLREKVPSPDSDDDEFTLPEIPLHEARQIITRADFVHPFDHINVVHIDAHGMVRADSVPMQNAFREVVQQPGFEEHLKATLNRLDELESLARTREVAVRKLPDRSGGIVPVQEYCAKLQKEKGIATYALFVCSVVLACVEKLAFVANTVSVERDWIIVVAESLKADRQALNSTMRRIDLVCKLIAPVGIGLIEGTYSTRLAIWIVFLQNAISVVVEYFAIAHVYAAVPELAQGKNAPNPSQSETPDTTGMRQSQGNHDPVPAAAPGPRFAAVNKIARRHLEPWKNYIQNPAFLASFSLSLLYLTVLSFASQMTTYLLSLGYTSTHVSLMRLGSVTLELCATVAAPYLMSRISAVRAGLWFINEQVLSIALAIGFWLWISNKPMLAGAALVLGVAFSRLGLWGFDLSVQFLVQEDAPESTRGSFSAVEMALQNIFELVSFATTMVFYRPQQFRIPVFISAGAIVSSAACFAGFVRRKRGHLLHTDRCLKRVSKTGRYEVLPTIEEEFEMEGEETGRRT</sequence>
<feature type="transmembrane region" description="Helical" evidence="8">
    <location>
        <begin position="1238"/>
        <end position="1263"/>
    </location>
</feature>
<evidence type="ECO:0000256" key="7">
    <source>
        <dbReference type="SAM" id="MobiDB-lite"/>
    </source>
</evidence>
<proteinExistence type="inferred from homology"/>
<dbReference type="SUPFAM" id="SSF81383">
    <property type="entry name" value="F-box domain"/>
    <property type="match status" value="1"/>
</dbReference>
<keyword evidence="4 8" id="KW-0812">Transmembrane</keyword>
<dbReference type="InterPro" id="IPR056808">
    <property type="entry name" value="HTH_AAA"/>
</dbReference>
<dbReference type="InterPro" id="IPR001810">
    <property type="entry name" value="F-box_dom"/>
</dbReference>
<reference evidence="10" key="1">
    <citation type="submission" date="2021-12" db="EMBL/GenBank/DDBJ databases">
        <title>Curvularia clavata genome.</title>
        <authorList>
            <person name="Cao Y."/>
        </authorList>
    </citation>
    <scope>NUCLEOTIDE SEQUENCE</scope>
    <source>
        <strain evidence="10">Yc1106</strain>
    </source>
</reference>